<dbReference type="PROSITE" id="PS00697">
    <property type="entry name" value="DNA_LIGASE_A1"/>
    <property type="match status" value="1"/>
</dbReference>
<dbReference type="GO" id="GO:0006281">
    <property type="term" value="P:DNA repair"/>
    <property type="evidence" value="ECO:0007669"/>
    <property type="project" value="UniProtKB-KW"/>
</dbReference>
<dbReference type="InterPro" id="IPR012340">
    <property type="entry name" value="NA-bd_OB-fold"/>
</dbReference>
<evidence type="ECO:0000256" key="11">
    <source>
        <dbReference type="RuleBase" id="RU000617"/>
    </source>
</evidence>
<dbReference type="PANTHER" id="PTHR45674:SF9">
    <property type="entry name" value="DNA LIGASE 3"/>
    <property type="match status" value="1"/>
</dbReference>
<organism evidence="15 16">
    <name type="scientific">Phoenix dactylifera</name>
    <name type="common">Date palm</name>
    <dbReference type="NCBI Taxonomy" id="42345"/>
    <lineage>
        <taxon>Eukaryota</taxon>
        <taxon>Viridiplantae</taxon>
        <taxon>Streptophyta</taxon>
        <taxon>Embryophyta</taxon>
        <taxon>Tracheophyta</taxon>
        <taxon>Spermatophyta</taxon>
        <taxon>Magnoliopsida</taxon>
        <taxon>Liliopsida</taxon>
        <taxon>Arecaceae</taxon>
        <taxon>Coryphoideae</taxon>
        <taxon>Phoeniceae</taxon>
        <taxon>Phoenix</taxon>
    </lineage>
</organism>
<dbReference type="CDD" id="cd07969">
    <property type="entry name" value="OBF_DNA_ligase_I"/>
    <property type="match status" value="1"/>
</dbReference>
<keyword evidence="11" id="KW-0233">DNA recombination</keyword>
<evidence type="ECO:0000313" key="15">
    <source>
        <dbReference type="Proteomes" id="UP000228380"/>
    </source>
</evidence>
<dbReference type="GO" id="GO:0006310">
    <property type="term" value="P:DNA recombination"/>
    <property type="evidence" value="ECO:0007669"/>
    <property type="project" value="UniProtKB-KW"/>
</dbReference>
<evidence type="ECO:0000256" key="8">
    <source>
        <dbReference type="ARBA" id="ARBA00023204"/>
    </source>
</evidence>
<keyword evidence="9" id="KW-0539">Nucleus</keyword>
<keyword evidence="8 11" id="KW-0234">DNA repair</keyword>
<keyword evidence="15" id="KW-1185">Reference proteome</keyword>
<dbReference type="InterPro" id="IPR012310">
    <property type="entry name" value="DNA_ligase_ATP-dep_cent"/>
</dbReference>
<dbReference type="Pfam" id="PF04675">
    <property type="entry name" value="DNA_ligase_A_N"/>
    <property type="match status" value="2"/>
</dbReference>
<feature type="compositionally biased region" description="Basic and acidic residues" evidence="13">
    <location>
        <begin position="441"/>
        <end position="452"/>
    </location>
</feature>
<dbReference type="GO" id="GO:0005634">
    <property type="term" value="C:nucleus"/>
    <property type="evidence" value="ECO:0007669"/>
    <property type="project" value="UniProtKB-SubCell"/>
</dbReference>
<dbReference type="SUPFAM" id="SSF56091">
    <property type="entry name" value="DNA ligase/mRNA capping enzyme, catalytic domain"/>
    <property type="match status" value="1"/>
</dbReference>
<dbReference type="FunFam" id="3.40.50.12650:FF:000006">
    <property type="entry name" value="DNA ligase"/>
    <property type="match status" value="1"/>
</dbReference>
<dbReference type="Pfam" id="PF07522">
    <property type="entry name" value="DRMBL"/>
    <property type="match status" value="1"/>
</dbReference>
<evidence type="ECO:0000256" key="6">
    <source>
        <dbReference type="ARBA" id="ARBA00022763"/>
    </source>
</evidence>
<dbReference type="InterPro" id="IPR000977">
    <property type="entry name" value="DNA_ligase_ATP-dep"/>
</dbReference>
<dbReference type="Pfam" id="PF04679">
    <property type="entry name" value="DNA_ligase_A_C"/>
    <property type="match status" value="1"/>
</dbReference>
<dbReference type="InterPro" id="IPR011084">
    <property type="entry name" value="DRMBL"/>
</dbReference>
<dbReference type="RefSeq" id="XP_038981601.1">
    <property type="nucleotide sequence ID" value="XM_039125673.1"/>
</dbReference>
<accession>A0A8B9A4N7</accession>
<dbReference type="GeneID" id="103705614"/>
<keyword evidence="5 11" id="KW-0547">Nucleotide-binding</keyword>
<dbReference type="CDD" id="cd07900">
    <property type="entry name" value="Adenylation_DNA_ligase_I_Euk"/>
    <property type="match status" value="1"/>
</dbReference>
<comment type="catalytic activity">
    <reaction evidence="10 11">
        <text>ATP + (deoxyribonucleotide)n-3'-hydroxyl + 5'-phospho-(deoxyribonucleotide)m = (deoxyribonucleotide)n+m + AMP + diphosphate.</text>
        <dbReference type="EC" id="6.5.1.1"/>
    </reaction>
</comment>
<dbReference type="SUPFAM" id="SSF117018">
    <property type="entry name" value="ATP-dependent DNA ligase DNA-binding domain"/>
    <property type="match status" value="2"/>
</dbReference>
<dbReference type="SUPFAM" id="SSF50249">
    <property type="entry name" value="Nucleic acid-binding proteins"/>
    <property type="match status" value="1"/>
</dbReference>
<protein>
    <recommendedName>
        <fullName evidence="11">DNA ligase</fullName>
        <ecNumber evidence="11">6.5.1.1</ecNumber>
    </recommendedName>
</protein>
<dbReference type="InterPro" id="IPR036599">
    <property type="entry name" value="DNA_ligase_N_sf"/>
</dbReference>
<dbReference type="CDD" id="cd16273">
    <property type="entry name" value="SNM1A-1C-like_MBL-fold"/>
    <property type="match status" value="1"/>
</dbReference>
<dbReference type="FunFam" id="2.40.50.140:FF:000220">
    <property type="entry name" value="DNA ligase"/>
    <property type="match status" value="1"/>
</dbReference>
<dbReference type="InterPro" id="IPR036866">
    <property type="entry name" value="RibonucZ/Hydroxyglut_hydro"/>
</dbReference>
<dbReference type="OrthoDB" id="206088at2759"/>
<dbReference type="SUPFAM" id="SSF56281">
    <property type="entry name" value="Metallo-hydrolase/oxidoreductase"/>
    <property type="match status" value="1"/>
</dbReference>
<gene>
    <name evidence="16" type="primary">LOC103705614</name>
</gene>
<dbReference type="PANTHER" id="PTHR45674">
    <property type="entry name" value="DNA LIGASE 1/3 FAMILY MEMBER"/>
    <property type="match status" value="1"/>
</dbReference>
<feature type="compositionally biased region" description="Polar residues" evidence="13">
    <location>
        <begin position="567"/>
        <end position="581"/>
    </location>
</feature>
<evidence type="ECO:0000313" key="16">
    <source>
        <dbReference type="RefSeq" id="XP_038981601.1"/>
    </source>
</evidence>
<comment type="similarity">
    <text evidence="2 12">Belongs to the ATP-dependent DNA ligase family.</text>
</comment>
<dbReference type="Gene3D" id="3.40.50.12650">
    <property type="match status" value="1"/>
</dbReference>
<dbReference type="GO" id="GO:0003677">
    <property type="term" value="F:DNA binding"/>
    <property type="evidence" value="ECO:0007669"/>
    <property type="project" value="InterPro"/>
</dbReference>
<keyword evidence="7 11" id="KW-0067">ATP-binding</keyword>
<comment type="subcellular location">
    <subcellularLocation>
        <location evidence="1">Nucleus</location>
    </subcellularLocation>
</comment>
<dbReference type="InterPro" id="IPR016059">
    <property type="entry name" value="DNA_ligase_ATP-dep_CS"/>
</dbReference>
<dbReference type="Proteomes" id="UP000228380">
    <property type="component" value="Chromosome 4"/>
</dbReference>
<dbReference type="Gene3D" id="1.10.3260.10">
    <property type="entry name" value="DNA ligase, ATP-dependent, N-terminal domain"/>
    <property type="match status" value="1"/>
</dbReference>
<evidence type="ECO:0000256" key="3">
    <source>
        <dbReference type="ARBA" id="ARBA00022598"/>
    </source>
</evidence>
<dbReference type="Gene3D" id="3.60.15.10">
    <property type="entry name" value="Ribonuclease Z/Hydroxyacylglutathione hydrolase-like"/>
    <property type="match status" value="1"/>
</dbReference>
<evidence type="ECO:0000256" key="4">
    <source>
        <dbReference type="ARBA" id="ARBA00022705"/>
    </source>
</evidence>
<evidence type="ECO:0000256" key="7">
    <source>
        <dbReference type="ARBA" id="ARBA00022840"/>
    </source>
</evidence>
<dbReference type="GO" id="GO:0003910">
    <property type="term" value="F:DNA ligase (ATP) activity"/>
    <property type="evidence" value="ECO:0007669"/>
    <property type="project" value="UniProtKB-EC"/>
</dbReference>
<dbReference type="InterPro" id="IPR012308">
    <property type="entry name" value="DNA_ligase_ATP-dep_N"/>
</dbReference>
<dbReference type="PROSITE" id="PS50160">
    <property type="entry name" value="DNA_LIGASE_A3"/>
    <property type="match status" value="1"/>
</dbReference>
<evidence type="ECO:0000259" key="14">
    <source>
        <dbReference type="PROSITE" id="PS50160"/>
    </source>
</evidence>
<evidence type="ECO:0000256" key="5">
    <source>
        <dbReference type="ARBA" id="ARBA00022741"/>
    </source>
</evidence>
<keyword evidence="6 11" id="KW-0227">DNA damage</keyword>
<dbReference type="Gene3D" id="3.30.470.30">
    <property type="entry name" value="DNA ligase/mRNA capping enzyme"/>
    <property type="match status" value="1"/>
</dbReference>
<proteinExistence type="inferred from homology"/>
<name>A0A8B9A4N7_PHODC</name>
<keyword evidence="3 11" id="KW-0436">Ligase</keyword>
<dbReference type="FunFam" id="3.30.470.30:FF:000002">
    <property type="entry name" value="DNA ligase"/>
    <property type="match status" value="1"/>
</dbReference>
<evidence type="ECO:0000256" key="12">
    <source>
        <dbReference type="RuleBase" id="RU004196"/>
    </source>
</evidence>
<dbReference type="InterPro" id="IPR050191">
    <property type="entry name" value="ATP-dep_DNA_ligase"/>
</dbReference>
<keyword evidence="4" id="KW-0235">DNA replication</keyword>
<feature type="region of interest" description="Disordered" evidence="13">
    <location>
        <begin position="565"/>
        <end position="607"/>
    </location>
</feature>
<sequence>MAALRSSTTKTRTLTSSSVFLDSYRSYSNLSPPTAPSLAFDLLSRGSPLPPIPPDFPRSKLIPRTRFIVDGFRSAGDFSVSYFLSHFHSDHYAGLSPSWSKGLIFCSETTARLVVEILNILPFFVVSLSLGETVEIDGWDVTAVDANHCPGAVQFLFKAHGSERHRPEMYVHTGDFRFRDSMKLDPTLCEFIGADAVFLDTTYCNPKYVFPSQEESVEYVVSTIKRIRDQNKGPRESVLFLIATYVVGKEKILLEISRRCDCLLHVDGRKMGILSVLGFGDSGVFTQDISASNIHVVGWNLLGETWPYFRPNFVKMKELMTERGYSKAVGFVSTGWMYETKKDGFATRVKESLEIHLVPYSEHSNYEELREYVRFLRPKHVIPTVGMDVEKLHGKHAVALQKHFAGLVDETANKHEFLMAFHQKLGDADTMAGNDVASNTDKQDSAEGRESSYSEPLQSGEKSHLQAPYMSNDEDMAGGIKELKDCLPSWVTQNQILGLLKSSGGDIVAAASHFFEHETEFYEQAKAVTLSVPRNQNNCTEIESFPSQKSTQGQSICGLKNYLDNAKTPTRQKPTSPSSNLPKKRGLGTGNKPKKKGKSSSGLESSGCKQTTITKFFGRLEARASHDDGPCIVTADRLLENGNQTLTDADETYKQELDQFLQIIGGSMQRDSAALLLEQTKGNIDVAVDMYFSGSKLASGSKEILFSCSAHVDKDESLASSCTSKANISFEATTNLPTLFVRGSSTEDTSINNVSLPIEKYSPVEHACWKAGQPAPYLHLARTFDLVEREKGKIKTTAMLCNMFRSLLALSPDDVLPAVYLCTNRIAADHENMELNIGGSLVITALEEACGTSRSRIKEMYKTSGDFGRMNCNYLVIIYLHSIIFINSWILFKGDVAQECRQTQSLLGPPRPLSIHNLFCVLQKISVTTGAGSAIRRKNLAVNLMRSCREMEIKFLVRTLVRNLRIGAMMKTILPALAQAVVLNSYSRTQHMGSLESLKSQLQGISAAVAEAYNILPNLDLLIPSLLSKGIDFSASTLTMVPGTPIPPMLARITNGVSQVLKLFQGRAFTCEYKYDGQRAQIHKLADGSIRVFSRHMKESTSRFPDLIHIIKEIYKPEFSTFILDAEVVAVDRKNGCKLMSFQELSSRERGRKDSSITVNSIKVDICIFIFDLMFSNGERLLEFPLRQRRKCIKDLFHSEKIGYLEFAREITVEAEEAFLSNQNTLTKINSFFEDACNSSCEGIMVKTLDVDAGYFASKRSEAWLKVKRDYVEGLGDCLDLVPIGAWHGNGRKAGWYSPFLMACYNPDAEEFQSVCRVMSGFSDSFYKEMKEFFSGEKILSKKPPYYQTDESPDLWFPPELVWEIRGADLTISPVHHAAAGLVHPSRGISVRLPRFVRPVLDRKPEDCSTSADIACMFKSQTRRMEVSKED</sequence>
<dbReference type="EC" id="6.5.1.1" evidence="11"/>
<feature type="domain" description="ATP-dependent DNA ligase family profile" evidence="14">
    <location>
        <begin position="1159"/>
        <end position="1306"/>
    </location>
</feature>
<evidence type="ECO:0000256" key="13">
    <source>
        <dbReference type="SAM" id="MobiDB-lite"/>
    </source>
</evidence>
<dbReference type="Gene3D" id="2.40.50.140">
    <property type="entry name" value="Nucleic acid-binding proteins"/>
    <property type="match status" value="1"/>
</dbReference>
<evidence type="ECO:0000256" key="2">
    <source>
        <dbReference type="ARBA" id="ARBA00007572"/>
    </source>
</evidence>
<dbReference type="GO" id="GO:0005524">
    <property type="term" value="F:ATP binding"/>
    <property type="evidence" value="ECO:0007669"/>
    <property type="project" value="UniProtKB-KW"/>
</dbReference>
<dbReference type="GO" id="GO:0006273">
    <property type="term" value="P:lagging strand elongation"/>
    <property type="evidence" value="ECO:0007669"/>
    <property type="project" value="TreeGrafter"/>
</dbReference>
<dbReference type="Pfam" id="PF01068">
    <property type="entry name" value="DNA_ligase_A_M"/>
    <property type="match status" value="1"/>
</dbReference>
<feature type="region of interest" description="Disordered" evidence="13">
    <location>
        <begin position="432"/>
        <end position="464"/>
    </location>
</feature>
<dbReference type="NCBIfam" id="TIGR00574">
    <property type="entry name" value="dnl1"/>
    <property type="match status" value="1"/>
</dbReference>
<evidence type="ECO:0000256" key="9">
    <source>
        <dbReference type="ARBA" id="ARBA00023242"/>
    </source>
</evidence>
<evidence type="ECO:0000256" key="1">
    <source>
        <dbReference type="ARBA" id="ARBA00004123"/>
    </source>
</evidence>
<reference evidence="15" key="1">
    <citation type="journal article" date="2019" name="Nat. Commun.">
        <title>Genome-wide association mapping of date palm fruit traits.</title>
        <authorList>
            <person name="Hazzouri K.M."/>
            <person name="Gros-Balthazard M."/>
            <person name="Flowers J.M."/>
            <person name="Copetti D."/>
            <person name="Lemansour A."/>
            <person name="Lebrun M."/>
            <person name="Masmoudi K."/>
            <person name="Ferrand S."/>
            <person name="Dhar M.I."/>
            <person name="Fresquez Z.A."/>
            <person name="Rosas U."/>
            <person name="Zhang J."/>
            <person name="Talag J."/>
            <person name="Lee S."/>
            <person name="Kudrna D."/>
            <person name="Powell R.F."/>
            <person name="Leitch I.J."/>
            <person name="Krueger R.R."/>
            <person name="Wing R.A."/>
            <person name="Amiri K.M.A."/>
            <person name="Purugganan M.D."/>
        </authorList>
    </citation>
    <scope>NUCLEOTIDE SEQUENCE [LARGE SCALE GENOMIC DNA]</scope>
    <source>
        <strain evidence="15">cv. Khalas</strain>
    </source>
</reference>
<dbReference type="Gene3D" id="3.30.1490.70">
    <property type="match status" value="1"/>
</dbReference>
<dbReference type="GO" id="GO:0071897">
    <property type="term" value="P:DNA biosynthetic process"/>
    <property type="evidence" value="ECO:0007669"/>
    <property type="project" value="InterPro"/>
</dbReference>
<dbReference type="InterPro" id="IPR012309">
    <property type="entry name" value="DNA_ligase_ATP-dep_C"/>
</dbReference>
<feature type="compositionally biased region" description="Basic residues" evidence="13">
    <location>
        <begin position="582"/>
        <end position="598"/>
    </location>
</feature>
<evidence type="ECO:0000256" key="10">
    <source>
        <dbReference type="ARBA" id="ARBA00034003"/>
    </source>
</evidence>
<reference evidence="16" key="2">
    <citation type="submission" date="2025-08" db="UniProtKB">
        <authorList>
            <consortium name="RefSeq"/>
        </authorList>
    </citation>
    <scope>IDENTIFICATION</scope>
    <source>
        <tissue evidence="16">Young leaves</tissue>
    </source>
</reference>